<feature type="transmembrane region" description="Helical" evidence="1">
    <location>
        <begin position="21"/>
        <end position="39"/>
    </location>
</feature>
<dbReference type="EMBL" id="JAWQEG010005643">
    <property type="protein sequence ID" value="KAK3857284.1"/>
    <property type="molecule type" value="Genomic_DNA"/>
</dbReference>
<keyword evidence="1" id="KW-1133">Transmembrane helix</keyword>
<name>A0AAE1BXP9_PETCI</name>
<sequence>MAGRFMRYFNNKIIKKKLSDIIKVGVGGAITFVSLNIYFQNDKFYDNLVMPVFRHLDPEMAHSLAVTAAKYKLIPQFKLEESKLLDPPIPAATLDMIKSSLEV</sequence>
<protein>
    <submittedName>
        <fullName evidence="2">Uncharacterized protein</fullName>
    </submittedName>
</protein>
<reference evidence="2" key="1">
    <citation type="submission" date="2023-10" db="EMBL/GenBank/DDBJ databases">
        <title>Genome assemblies of two species of porcelain crab, Petrolisthes cinctipes and Petrolisthes manimaculis (Anomura: Porcellanidae).</title>
        <authorList>
            <person name="Angst P."/>
        </authorList>
    </citation>
    <scope>NUCLEOTIDE SEQUENCE</scope>
    <source>
        <strain evidence="2">PB745_01</strain>
        <tissue evidence="2">Gill</tissue>
    </source>
</reference>
<keyword evidence="1" id="KW-0812">Transmembrane</keyword>
<gene>
    <name evidence="2" type="ORF">Pcinc_036462</name>
</gene>
<keyword evidence="1" id="KW-0472">Membrane</keyword>
<accession>A0AAE1BXP9</accession>
<evidence type="ECO:0000256" key="1">
    <source>
        <dbReference type="SAM" id="Phobius"/>
    </source>
</evidence>
<comment type="caution">
    <text evidence="2">The sequence shown here is derived from an EMBL/GenBank/DDBJ whole genome shotgun (WGS) entry which is preliminary data.</text>
</comment>
<evidence type="ECO:0000313" key="3">
    <source>
        <dbReference type="Proteomes" id="UP001286313"/>
    </source>
</evidence>
<dbReference type="AlphaFoldDB" id="A0AAE1BXP9"/>
<keyword evidence="3" id="KW-1185">Reference proteome</keyword>
<proteinExistence type="predicted"/>
<evidence type="ECO:0000313" key="2">
    <source>
        <dbReference type="EMBL" id="KAK3857284.1"/>
    </source>
</evidence>
<organism evidence="2 3">
    <name type="scientific">Petrolisthes cinctipes</name>
    <name type="common">Flat porcelain crab</name>
    <dbReference type="NCBI Taxonomy" id="88211"/>
    <lineage>
        <taxon>Eukaryota</taxon>
        <taxon>Metazoa</taxon>
        <taxon>Ecdysozoa</taxon>
        <taxon>Arthropoda</taxon>
        <taxon>Crustacea</taxon>
        <taxon>Multicrustacea</taxon>
        <taxon>Malacostraca</taxon>
        <taxon>Eumalacostraca</taxon>
        <taxon>Eucarida</taxon>
        <taxon>Decapoda</taxon>
        <taxon>Pleocyemata</taxon>
        <taxon>Anomura</taxon>
        <taxon>Galatheoidea</taxon>
        <taxon>Porcellanidae</taxon>
        <taxon>Petrolisthes</taxon>
    </lineage>
</organism>
<dbReference type="Proteomes" id="UP001286313">
    <property type="component" value="Unassembled WGS sequence"/>
</dbReference>